<sequence>MTTPRPAGPATPKARPADREHPPARPATGAPPPAGRAARDLFGPDFLTTLFRFPLDPGYADAAAARAAHGPRPPARRHAVRVTAAVVACAIGLLFAVAYRKAVDDQPGRARVRTGLVGQIDSLRTKTDTMQERATALRAEVARLRQAQLGGDPTALAANEAAAARTRVTGRGVTVVLGDPQRTAGPTGQPDPAGRIQDRDLRQLVNAVWAAGASAIEVNDVRLTATSTIRVAGQAIQLDAVPIHSPYRLRALGPATLRSRYLGSTGGQLIRTLAARYGMEYSVREAPELTLAAAGEPTLRHATPLRTTSPSGAPPGTAPSSDPPPGGRP</sequence>
<dbReference type="PANTHER" id="PTHR37313:SF1">
    <property type="entry name" value="UPF0749 PROTEIN RV1823"/>
    <property type="match status" value="1"/>
</dbReference>
<dbReference type="Proteomes" id="UP000662200">
    <property type="component" value="Unassembled WGS sequence"/>
</dbReference>
<reference evidence="4" key="2">
    <citation type="submission" date="2020-09" db="EMBL/GenBank/DDBJ databases">
        <authorList>
            <person name="Sun Q."/>
            <person name="Ohkuma M."/>
        </authorList>
    </citation>
    <scope>NUCLEOTIDE SEQUENCE</scope>
    <source>
        <strain evidence="4">JCM 3091</strain>
    </source>
</reference>
<comment type="similarity">
    <text evidence="1">Belongs to the UPF0749 family.</text>
</comment>
<dbReference type="Pfam" id="PF05949">
    <property type="entry name" value="DUF881"/>
    <property type="match status" value="1"/>
</dbReference>
<comment type="caution">
    <text evidence="4">The sequence shown here is derived from an EMBL/GenBank/DDBJ whole genome shotgun (WGS) entry which is preliminary data.</text>
</comment>
<accession>A0A8J3BQV4</accession>
<protein>
    <recommendedName>
        <fullName evidence="6">DUF881 domain-containing protein</fullName>
    </recommendedName>
</protein>
<dbReference type="EMBL" id="BMQC01000012">
    <property type="protein sequence ID" value="GGK37235.1"/>
    <property type="molecule type" value="Genomic_DNA"/>
</dbReference>
<dbReference type="Gene3D" id="3.30.70.1880">
    <property type="entry name" value="Protein of unknown function DUF881"/>
    <property type="match status" value="1"/>
</dbReference>
<keyword evidence="2" id="KW-0175">Coiled coil</keyword>
<feature type="coiled-coil region" evidence="2">
    <location>
        <begin position="120"/>
        <end position="147"/>
    </location>
</feature>
<dbReference type="GO" id="GO:0005886">
    <property type="term" value="C:plasma membrane"/>
    <property type="evidence" value="ECO:0007669"/>
    <property type="project" value="TreeGrafter"/>
</dbReference>
<dbReference type="RefSeq" id="WP_189115188.1">
    <property type="nucleotide sequence ID" value="NZ_BMQC01000012.1"/>
</dbReference>
<feature type="region of interest" description="Disordered" evidence="3">
    <location>
        <begin position="1"/>
        <end position="39"/>
    </location>
</feature>
<evidence type="ECO:0000313" key="5">
    <source>
        <dbReference type="Proteomes" id="UP000662200"/>
    </source>
</evidence>
<organism evidence="4 5">
    <name type="scientific">Pilimelia terevasa</name>
    <dbReference type="NCBI Taxonomy" id="53372"/>
    <lineage>
        <taxon>Bacteria</taxon>
        <taxon>Bacillati</taxon>
        <taxon>Actinomycetota</taxon>
        <taxon>Actinomycetes</taxon>
        <taxon>Micromonosporales</taxon>
        <taxon>Micromonosporaceae</taxon>
        <taxon>Pilimelia</taxon>
    </lineage>
</organism>
<dbReference type="InterPro" id="IPR010273">
    <property type="entry name" value="DUF881"/>
</dbReference>
<evidence type="ECO:0000256" key="2">
    <source>
        <dbReference type="SAM" id="Coils"/>
    </source>
</evidence>
<keyword evidence="5" id="KW-1185">Reference proteome</keyword>
<feature type="region of interest" description="Disordered" evidence="3">
    <location>
        <begin position="294"/>
        <end position="329"/>
    </location>
</feature>
<dbReference type="PANTHER" id="PTHR37313">
    <property type="entry name" value="UPF0749 PROTEIN RV1825"/>
    <property type="match status" value="1"/>
</dbReference>
<evidence type="ECO:0008006" key="6">
    <source>
        <dbReference type="Google" id="ProtNLM"/>
    </source>
</evidence>
<evidence type="ECO:0000256" key="3">
    <source>
        <dbReference type="SAM" id="MobiDB-lite"/>
    </source>
</evidence>
<evidence type="ECO:0000313" key="4">
    <source>
        <dbReference type="EMBL" id="GGK37235.1"/>
    </source>
</evidence>
<evidence type="ECO:0000256" key="1">
    <source>
        <dbReference type="ARBA" id="ARBA00009108"/>
    </source>
</evidence>
<dbReference type="AlphaFoldDB" id="A0A8J3BQV4"/>
<reference evidence="4" key="1">
    <citation type="journal article" date="2014" name="Int. J. Syst. Evol. Microbiol.">
        <title>Complete genome sequence of Corynebacterium casei LMG S-19264T (=DSM 44701T), isolated from a smear-ripened cheese.</title>
        <authorList>
            <consortium name="US DOE Joint Genome Institute (JGI-PGF)"/>
            <person name="Walter F."/>
            <person name="Albersmeier A."/>
            <person name="Kalinowski J."/>
            <person name="Ruckert C."/>
        </authorList>
    </citation>
    <scope>NUCLEOTIDE SEQUENCE</scope>
    <source>
        <strain evidence="4">JCM 3091</strain>
    </source>
</reference>
<name>A0A8J3BQV4_9ACTN</name>
<proteinExistence type="inferred from homology"/>
<gene>
    <name evidence="4" type="ORF">GCM10010124_32440</name>
</gene>
<feature type="compositionally biased region" description="Pro residues" evidence="3">
    <location>
        <begin position="312"/>
        <end position="329"/>
    </location>
</feature>